<evidence type="ECO:0000256" key="3">
    <source>
        <dbReference type="ARBA" id="ARBA00022692"/>
    </source>
</evidence>
<dbReference type="Proteomes" id="UP000216446">
    <property type="component" value="Unassembled WGS sequence"/>
</dbReference>
<evidence type="ECO:0000313" key="7">
    <source>
        <dbReference type="EMBL" id="OZC03570.1"/>
    </source>
</evidence>
<name>A0A259U0V1_9BACT</name>
<feature type="transmembrane region" description="Helical" evidence="6">
    <location>
        <begin position="129"/>
        <end position="147"/>
    </location>
</feature>
<sequence length="342" mass="35572">MNPRLKTALALVGSFALGGGLLWLALRGVDLSSVGTALADARWGWALPLVLVTVASHALRAWRWQLLLGAMPGEHERVGFGNAFASLLIGYLVNQAAPRLGEVARAANLSSRSDHTFSGVFGTVVAERVLDVVSLAIALLSVVLLFGSRVGVITERFVAGTMAALEALPISGTVLVLLLAASGAALLALAWFAFARGGEKVRGVLMGFKDGLASLLRVRQRLALVGSTLGIWVLYGVMTYIPLALLGLTDAYGLGFADAWALMNLGAVGMSLPSPGGTGSYHYIAVQTLVLLLGVAQAPAAAYAILTHASQLVLMCVLGVIALVWQGTSFRAVTRSARDASA</sequence>
<reference evidence="7 8" key="1">
    <citation type="submission" date="2016-11" db="EMBL/GenBank/DDBJ databases">
        <title>Study of marine rhodopsin-containing bacteria.</title>
        <authorList>
            <person name="Yoshizawa S."/>
            <person name="Kumagai Y."/>
            <person name="Kogure K."/>
        </authorList>
    </citation>
    <scope>NUCLEOTIDE SEQUENCE [LARGE SCALE GENOMIC DNA]</scope>
    <source>
        <strain evidence="7 8">SG-29</strain>
    </source>
</reference>
<feature type="transmembrane region" description="Helical" evidence="6">
    <location>
        <begin position="167"/>
        <end position="194"/>
    </location>
</feature>
<comment type="subcellular location">
    <subcellularLocation>
        <location evidence="1">Cell membrane</location>
        <topology evidence="1">Multi-pass membrane protein</topology>
    </subcellularLocation>
</comment>
<evidence type="ECO:0000256" key="6">
    <source>
        <dbReference type="SAM" id="Phobius"/>
    </source>
</evidence>
<keyword evidence="4 6" id="KW-1133">Transmembrane helix</keyword>
<dbReference type="EMBL" id="MQWB01000001">
    <property type="protein sequence ID" value="OZC03570.1"/>
    <property type="molecule type" value="Genomic_DNA"/>
</dbReference>
<dbReference type="InParanoid" id="A0A259U0V1"/>
<dbReference type="Pfam" id="PF03706">
    <property type="entry name" value="LPG_synthase_TM"/>
    <property type="match status" value="1"/>
</dbReference>
<dbReference type="InterPro" id="IPR022791">
    <property type="entry name" value="L-PG_synthase/AglD"/>
</dbReference>
<dbReference type="PANTHER" id="PTHR39087:SF2">
    <property type="entry name" value="UPF0104 MEMBRANE PROTEIN MJ1595"/>
    <property type="match status" value="1"/>
</dbReference>
<feature type="transmembrane region" description="Helical" evidence="6">
    <location>
        <begin position="43"/>
        <end position="62"/>
    </location>
</feature>
<protein>
    <recommendedName>
        <fullName evidence="9">TIGR00374 family protein</fullName>
    </recommendedName>
</protein>
<dbReference type="PANTHER" id="PTHR39087">
    <property type="entry name" value="UPF0104 MEMBRANE PROTEIN MJ1595"/>
    <property type="match status" value="1"/>
</dbReference>
<gene>
    <name evidence="7" type="ORF">BSZ36_11615</name>
</gene>
<evidence type="ECO:0000313" key="8">
    <source>
        <dbReference type="Proteomes" id="UP000216446"/>
    </source>
</evidence>
<organism evidence="7 8">
    <name type="scientific">Rubricoccus marinus</name>
    <dbReference type="NCBI Taxonomy" id="716817"/>
    <lineage>
        <taxon>Bacteria</taxon>
        <taxon>Pseudomonadati</taxon>
        <taxon>Rhodothermota</taxon>
        <taxon>Rhodothermia</taxon>
        <taxon>Rhodothermales</taxon>
        <taxon>Rubricoccaceae</taxon>
        <taxon>Rubricoccus</taxon>
    </lineage>
</organism>
<evidence type="ECO:0000256" key="4">
    <source>
        <dbReference type="ARBA" id="ARBA00022989"/>
    </source>
</evidence>
<evidence type="ECO:0000256" key="5">
    <source>
        <dbReference type="ARBA" id="ARBA00023136"/>
    </source>
</evidence>
<keyword evidence="2" id="KW-1003">Cell membrane</keyword>
<evidence type="ECO:0000256" key="2">
    <source>
        <dbReference type="ARBA" id="ARBA00022475"/>
    </source>
</evidence>
<evidence type="ECO:0008006" key="9">
    <source>
        <dbReference type="Google" id="ProtNLM"/>
    </source>
</evidence>
<dbReference type="AlphaFoldDB" id="A0A259U0V1"/>
<dbReference type="RefSeq" id="WP_179271158.1">
    <property type="nucleotide sequence ID" value="NZ_MQWB01000001.1"/>
</dbReference>
<dbReference type="NCBIfam" id="TIGR00374">
    <property type="entry name" value="flippase-like domain"/>
    <property type="match status" value="1"/>
</dbReference>
<keyword evidence="8" id="KW-1185">Reference proteome</keyword>
<proteinExistence type="predicted"/>
<dbReference type="GO" id="GO:0005886">
    <property type="term" value="C:plasma membrane"/>
    <property type="evidence" value="ECO:0007669"/>
    <property type="project" value="UniProtKB-SubCell"/>
</dbReference>
<keyword evidence="5 6" id="KW-0472">Membrane</keyword>
<keyword evidence="3 6" id="KW-0812">Transmembrane</keyword>
<feature type="transmembrane region" description="Helical" evidence="6">
    <location>
        <begin position="284"/>
        <end position="306"/>
    </location>
</feature>
<evidence type="ECO:0000256" key="1">
    <source>
        <dbReference type="ARBA" id="ARBA00004651"/>
    </source>
</evidence>
<feature type="transmembrane region" description="Helical" evidence="6">
    <location>
        <begin position="312"/>
        <end position="333"/>
    </location>
</feature>
<accession>A0A259U0V1</accession>
<feature type="transmembrane region" description="Helical" evidence="6">
    <location>
        <begin position="222"/>
        <end position="245"/>
    </location>
</feature>
<comment type="caution">
    <text evidence="7">The sequence shown here is derived from an EMBL/GenBank/DDBJ whole genome shotgun (WGS) entry which is preliminary data.</text>
</comment>